<dbReference type="PANTHER" id="PTHR42721:SF3">
    <property type="entry name" value="BETA-D-XYLOSIDASE 5-RELATED"/>
    <property type="match status" value="1"/>
</dbReference>
<dbReference type="Pfam" id="PF00933">
    <property type="entry name" value="Glyco_hydro_3"/>
    <property type="match status" value="1"/>
</dbReference>
<protein>
    <submittedName>
        <fullName evidence="5">Glycoside hydrolase family 3 C-terminal domain-containing protein</fullName>
    </submittedName>
</protein>
<gene>
    <name evidence="5" type="ORF">H9742_02990</name>
</gene>
<dbReference type="SUPFAM" id="SSF52279">
    <property type="entry name" value="Beta-D-glucan exohydrolase, C-terminal domain"/>
    <property type="match status" value="1"/>
</dbReference>
<dbReference type="Proteomes" id="UP000824265">
    <property type="component" value="Unassembled WGS sequence"/>
</dbReference>
<dbReference type="Pfam" id="PF14310">
    <property type="entry name" value="Fn3-like"/>
    <property type="match status" value="1"/>
</dbReference>
<dbReference type="InterPro" id="IPR001764">
    <property type="entry name" value="Glyco_hydro_3_N"/>
</dbReference>
<dbReference type="SMART" id="SM01217">
    <property type="entry name" value="Fn3_like"/>
    <property type="match status" value="1"/>
</dbReference>
<dbReference type="Gene3D" id="2.60.40.10">
    <property type="entry name" value="Immunoglobulins"/>
    <property type="match status" value="1"/>
</dbReference>
<comment type="caution">
    <text evidence="5">The sequence shown here is derived from an EMBL/GenBank/DDBJ whole genome shotgun (WGS) entry which is preliminary data.</text>
</comment>
<dbReference type="Pfam" id="PF01915">
    <property type="entry name" value="Glyco_hydro_3_C"/>
    <property type="match status" value="1"/>
</dbReference>
<dbReference type="AlphaFoldDB" id="A0A9D1R3U4"/>
<dbReference type="InterPro" id="IPR017853">
    <property type="entry name" value="GH"/>
</dbReference>
<comment type="similarity">
    <text evidence="1">Belongs to the glycosyl hydrolase 3 family.</text>
</comment>
<proteinExistence type="inferred from homology"/>
<dbReference type="Gene3D" id="3.40.50.1700">
    <property type="entry name" value="Glycoside hydrolase family 3 C-terminal domain"/>
    <property type="match status" value="1"/>
</dbReference>
<dbReference type="InterPro" id="IPR036962">
    <property type="entry name" value="Glyco_hydro_3_N_sf"/>
</dbReference>
<keyword evidence="2" id="KW-0732">Signal</keyword>
<dbReference type="InterPro" id="IPR026891">
    <property type="entry name" value="Fn3-like"/>
</dbReference>
<evidence type="ECO:0000259" key="4">
    <source>
        <dbReference type="SMART" id="SM01217"/>
    </source>
</evidence>
<organism evidence="5 6">
    <name type="scientific">Candidatus Acetatifactor stercoripullorum</name>
    <dbReference type="NCBI Taxonomy" id="2838414"/>
    <lineage>
        <taxon>Bacteria</taxon>
        <taxon>Bacillati</taxon>
        <taxon>Bacillota</taxon>
        <taxon>Clostridia</taxon>
        <taxon>Lachnospirales</taxon>
        <taxon>Lachnospiraceae</taxon>
        <taxon>Acetatifactor</taxon>
    </lineage>
</organism>
<evidence type="ECO:0000313" key="6">
    <source>
        <dbReference type="Proteomes" id="UP000824265"/>
    </source>
</evidence>
<dbReference type="Gene3D" id="3.20.20.300">
    <property type="entry name" value="Glycoside hydrolase, family 3, N-terminal domain"/>
    <property type="match status" value="1"/>
</dbReference>
<dbReference type="GO" id="GO:0046556">
    <property type="term" value="F:alpha-L-arabinofuranosidase activity"/>
    <property type="evidence" value="ECO:0007669"/>
    <property type="project" value="TreeGrafter"/>
</dbReference>
<reference evidence="5" key="2">
    <citation type="submission" date="2021-04" db="EMBL/GenBank/DDBJ databases">
        <authorList>
            <person name="Gilroy R."/>
        </authorList>
    </citation>
    <scope>NUCLEOTIDE SEQUENCE</scope>
    <source>
        <strain evidence="5">CHK195-6426</strain>
    </source>
</reference>
<evidence type="ECO:0000256" key="3">
    <source>
        <dbReference type="ARBA" id="ARBA00022801"/>
    </source>
</evidence>
<reference evidence="5" key="1">
    <citation type="journal article" date="2021" name="PeerJ">
        <title>Extensive microbial diversity within the chicken gut microbiome revealed by metagenomics and culture.</title>
        <authorList>
            <person name="Gilroy R."/>
            <person name="Ravi A."/>
            <person name="Getino M."/>
            <person name="Pursley I."/>
            <person name="Horton D.L."/>
            <person name="Alikhan N.F."/>
            <person name="Baker D."/>
            <person name="Gharbi K."/>
            <person name="Hall N."/>
            <person name="Watson M."/>
            <person name="Adriaenssens E.M."/>
            <person name="Foster-Nyarko E."/>
            <person name="Jarju S."/>
            <person name="Secka A."/>
            <person name="Antonio M."/>
            <person name="Oren A."/>
            <person name="Chaudhuri R.R."/>
            <person name="La Ragione R."/>
            <person name="Hildebrand F."/>
            <person name="Pallen M.J."/>
        </authorList>
    </citation>
    <scope>NUCLEOTIDE SEQUENCE</scope>
    <source>
        <strain evidence="5">CHK195-6426</strain>
    </source>
</reference>
<evidence type="ECO:0000256" key="2">
    <source>
        <dbReference type="ARBA" id="ARBA00022729"/>
    </source>
</evidence>
<dbReference type="SUPFAM" id="SSF51445">
    <property type="entry name" value="(Trans)glycosidases"/>
    <property type="match status" value="1"/>
</dbReference>
<accession>A0A9D1R3U4</accession>
<dbReference type="GO" id="GO:0045493">
    <property type="term" value="P:xylan catabolic process"/>
    <property type="evidence" value="ECO:0007669"/>
    <property type="project" value="InterPro"/>
</dbReference>
<dbReference type="InterPro" id="IPR013783">
    <property type="entry name" value="Ig-like_fold"/>
</dbReference>
<dbReference type="EMBL" id="DXGH01000014">
    <property type="protein sequence ID" value="HIW80485.1"/>
    <property type="molecule type" value="Genomic_DNA"/>
</dbReference>
<name>A0A9D1R3U4_9FIRM</name>
<dbReference type="PRINTS" id="PR00133">
    <property type="entry name" value="GLHYDRLASE3"/>
</dbReference>
<dbReference type="PANTHER" id="PTHR42721">
    <property type="entry name" value="SUGAR HYDROLASE-RELATED"/>
    <property type="match status" value="1"/>
</dbReference>
<dbReference type="InterPro" id="IPR044993">
    <property type="entry name" value="BXL"/>
</dbReference>
<feature type="domain" description="Fibronectin type III-like" evidence="4">
    <location>
        <begin position="633"/>
        <end position="702"/>
    </location>
</feature>
<evidence type="ECO:0000313" key="5">
    <source>
        <dbReference type="EMBL" id="HIW80485.1"/>
    </source>
</evidence>
<evidence type="ECO:0000256" key="1">
    <source>
        <dbReference type="ARBA" id="ARBA00005336"/>
    </source>
</evidence>
<sequence length="715" mass="78869">MTRSEAKQKAQALVKQMTVEEAASQLKYDAPAIPRLNIPAYNWWNEALHGVARAGTATCFPQAIGLGATFDPDLLERIGRAVSLEARAKYNAYTAHGDRSRYKGLTMWAPNINIFRDPRWGRGQETFGEEPLLTAKLGCAIIRGLQAKIDGFLTTAACAKHFAAHSGPEALRHEFDARVSEKDLRETYLPAFEACVKEAGVEAVMGAYNRTNGEPCCASNYLMNQVLREEWNFEGHYVSDCWAIRDFHENHQVTNSPEDSAALALKTGCDLNCGCTYEHLMAAFKKGKITEKDIRRSAVRLFTTRFLLGMFDRSSLDQIPYQVVGCKEHLNLAYEAAVKSCVLLKNDNILPLSREKYRTIAVIGPNADSATALVGNYHGTPPRTITLLEGIRGLCDDYGIAVHYSQGCNLYHQPRVGRPHENYGAAESVIAAENADLVILCLGLDATLEGEQGDTGNEFAAGDRPDLLLPKVQRQLVESIIAVKKPLILLNASGSPMDLSAYEADADAILQVWYPGGEGGRAVADILFGLASPGGKLPITFYDNQNPLPEMTDYSMKDRTHRYLTKKPWRPFGYGLTYGRVQITQVSCSLLEDAEGVSLRDVPQASPDYRDFAQKGLLCRVSCENTGDFDVDDVLQLYLHVEGTPFEVPNSRLAAFRRIFLEKGKAADFELSIPPAAFSVIDETGRPQKPLEGAVLYAGFCAPEFSDEEAFRLIL</sequence>
<dbReference type="GO" id="GO:0009044">
    <property type="term" value="F:xylan 1,4-beta-xylosidase activity"/>
    <property type="evidence" value="ECO:0007669"/>
    <property type="project" value="InterPro"/>
</dbReference>
<keyword evidence="3 5" id="KW-0378">Hydrolase</keyword>
<dbReference type="InterPro" id="IPR002772">
    <property type="entry name" value="Glyco_hydro_3_C"/>
</dbReference>
<dbReference type="InterPro" id="IPR036881">
    <property type="entry name" value="Glyco_hydro_3_C_sf"/>
</dbReference>
<dbReference type="GO" id="GO:0031222">
    <property type="term" value="P:arabinan catabolic process"/>
    <property type="evidence" value="ECO:0007669"/>
    <property type="project" value="TreeGrafter"/>
</dbReference>